<evidence type="ECO:0000313" key="2">
    <source>
        <dbReference type="Proteomes" id="UP000785679"/>
    </source>
</evidence>
<organism evidence="1 2">
    <name type="scientific">Halteria grandinella</name>
    <dbReference type="NCBI Taxonomy" id="5974"/>
    <lineage>
        <taxon>Eukaryota</taxon>
        <taxon>Sar</taxon>
        <taxon>Alveolata</taxon>
        <taxon>Ciliophora</taxon>
        <taxon>Intramacronucleata</taxon>
        <taxon>Spirotrichea</taxon>
        <taxon>Stichotrichia</taxon>
        <taxon>Sporadotrichida</taxon>
        <taxon>Halteriidae</taxon>
        <taxon>Halteria</taxon>
    </lineage>
</organism>
<sequence length="88" mass="10633">MSETTMIDQIKISYLEIFMDKLNSTKRINQARSIRAYHRLQQKYNYQRQTLSMMNSLIKTINKIDRLLIKEVGRLCLENCISTRRQKY</sequence>
<dbReference type="Proteomes" id="UP000785679">
    <property type="component" value="Unassembled WGS sequence"/>
</dbReference>
<proteinExistence type="predicted"/>
<accession>A0A8J8NUD1</accession>
<keyword evidence="2" id="KW-1185">Reference proteome</keyword>
<dbReference type="EMBL" id="RRYP01006905">
    <property type="protein sequence ID" value="TNV80879.1"/>
    <property type="molecule type" value="Genomic_DNA"/>
</dbReference>
<evidence type="ECO:0000313" key="1">
    <source>
        <dbReference type="EMBL" id="TNV80879.1"/>
    </source>
</evidence>
<reference evidence="1" key="1">
    <citation type="submission" date="2019-06" db="EMBL/GenBank/DDBJ databases">
        <authorList>
            <person name="Zheng W."/>
        </authorList>
    </citation>
    <scope>NUCLEOTIDE SEQUENCE</scope>
    <source>
        <strain evidence="1">QDHG01</strain>
    </source>
</reference>
<gene>
    <name evidence="1" type="ORF">FGO68_gene9213</name>
</gene>
<name>A0A8J8NUD1_HALGN</name>
<comment type="caution">
    <text evidence="1">The sequence shown here is derived from an EMBL/GenBank/DDBJ whole genome shotgun (WGS) entry which is preliminary data.</text>
</comment>
<protein>
    <submittedName>
        <fullName evidence="1">Uncharacterized protein</fullName>
    </submittedName>
</protein>
<dbReference type="AlphaFoldDB" id="A0A8J8NUD1"/>